<proteinExistence type="predicted"/>
<dbReference type="EMBL" id="SSTD01014927">
    <property type="protein sequence ID" value="TYK03584.1"/>
    <property type="molecule type" value="Genomic_DNA"/>
</dbReference>
<evidence type="ECO:0000313" key="6">
    <source>
        <dbReference type="Proteomes" id="UP000321947"/>
    </source>
</evidence>
<feature type="domain" description="Reverse transcriptase Ty1/copia-type" evidence="2">
    <location>
        <begin position="42"/>
        <end position="171"/>
    </location>
</feature>
<dbReference type="Proteomes" id="UP000321393">
    <property type="component" value="Unassembled WGS sequence"/>
</dbReference>
<dbReference type="SUPFAM" id="SSF56672">
    <property type="entry name" value="DNA/RNA polymerases"/>
    <property type="match status" value="1"/>
</dbReference>
<dbReference type="EMBL" id="SSTE01011873">
    <property type="protein sequence ID" value="KAA0050371.1"/>
    <property type="molecule type" value="Genomic_DNA"/>
</dbReference>
<dbReference type="Pfam" id="PF07727">
    <property type="entry name" value="RVT_2"/>
    <property type="match status" value="1"/>
</dbReference>
<evidence type="ECO:0000313" key="4">
    <source>
        <dbReference type="EMBL" id="TYK03584.1"/>
    </source>
</evidence>
<comment type="caution">
    <text evidence="4">The sequence shown here is derived from an EMBL/GenBank/DDBJ whole genome shotgun (WGS) entry which is preliminary data.</text>
</comment>
<organism evidence="4 6">
    <name type="scientific">Cucumis melo var. makuwa</name>
    <name type="common">Oriental melon</name>
    <dbReference type="NCBI Taxonomy" id="1194695"/>
    <lineage>
        <taxon>Eukaryota</taxon>
        <taxon>Viridiplantae</taxon>
        <taxon>Streptophyta</taxon>
        <taxon>Embryophyta</taxon>
        <taxon>Tracheophyta</taxon>
        <taxon>Spermatophyta</taxon>
        <taxon>Magnoliopsida</taxon>
        <taxon>eudicotyledons</taxon>
        <taxon>Gunneridae</taxon>
        <taxon>Pentapetalae</taxon>
        <taxon>rosids</taxon>
        <taxon>fabids</taxon>
        <taxon>Cucurbitales</taxon>
        <taxon>Cucurbitaceae</taxon>
        <taxon>Benincaseae</taxon>
        <taxon>Cucumis</taxon>
    </lineage>
</organism>
<dbReference type="InterPro" id="IPR013103">
    <property type="entry name" value="RVT_2"/>
</dbReference>
<gene>
    <name evidence="4" type="ORF">E5676_scaffold293G00840</name>
    <name evidence="3" type="ORF">E6C27_scaffold88G001050</name>
</gene>
<dbReference type="Proteomes" id="UP000321947">
    <property type="component" value="Unassembled WGS sequence"/>
</dbReference>
<dbReference type="InterPro" id="IPR043502">
    <property type="entry name" value="DNA/RNA_pol_sf"/>
</dbReference>
<evidence type="ECO:0000313" key="3">
    <source>
        <dbReference type="EMBL" id="KAA0050371.1"/>
    </source>
</evidence>
<dbReference type="AlphaFoldDB" id="A0A5D3BWT3"/>
<protein>
    <submittedName>
        <fullName evidence="4">Retrovirus-related Pol polyprotein from transposon TNT 1-94</fullName>
    </submittedName>
</protein>
<dbReference type="STRING" id="1194695.A0A5D3BWT3"/>
<name>A0A5D3BWT3_CUCMM</name>
<feature type="compositionally biased region" description="Low complexity" evidence="1">
    <location>
        <begin position="1"/>
        <end position="18"/>
    </location>
</feature>
<evidence type="ECO:0000256" key="1">
    <source>
        <dbReference type="SAM" id="MobiDB-lite"/>
    </source>
</evidence>
<evidence type="ECO:0000259" key="2">
    <source>
        <dbReference type="Pfam" id="PF07727"/>
    </source>
</evidence>
<sequence>METSTSTPPSTAPSTPQSYHSPSSNEWDELPSQRKNDTIEKNGTWKMVDLSEEKNAIGLKWVYKTKFATYGSLEKHKARLVAKGYAQQHGIDFEEIFSPVARFETVRIVLALAAQQQWSIYQFDVKSAFLNGELQEEVYVEQPEGFVKKDSEEKVYKLTKALYGLKQASRRGIAKSMDIFSKMDPKGVQMSLPCM</sequence>
<reference evidence="5 6" key="1">
    <citation type="submission" date="2019-08" db="EMBL/GenBank/DDBJ databases">
        <title>Draft genome sequences of two oriental melons (Cucumis melo L. var makuwa).</title>
        <authorList>
            <person name="Kwon S.-Y."/>
        </authorList>
    </citation>
    <scope>NUCLEOTIDE SEQUENCE [LARGE SCALE GENOMIC DNA]</scope>
    <source>
        <strain evidence="6">cv. Chang Bougi</strain>
        <strain evidence="5">cv. SW 3</strain>
        <tissue evidence="4">Leaf</tissue>
    </source>
</reference>
<feature type="region of interest" description="Disordered" evidence="1">
    <location>
        <begin position="1"/>
        <end position="35"/>
    </location>
</feature>
<dbReference type="OrthoDB" id="1917367at2759"/>
<accession>A0A5D3BWT3</accession>
<evidence type="ECO:0000313" key="5">
    <source>
        <dbReference type="Proteomes" id="UP000321393"/>
    </source>
</evidence>